<protein>
    <recommendedName>
        <fullName evidence="12">Manganese/zinc/iron transport system permease protein</fullName>
    </recommendedName>
</protein>
<evidence type="ECO:0000256" key="7">
    <source>
        <dbReference type="ARBA" id="ARBA00023136"/>
    </source>
</evidence>
<sequence length="603" mass="64044">MIPGLSHNAQWVLASTLLLGMAAGVVGCLAYWKRQSLMSDALSHAALPGVIIGFVLAGSKNMPIMIGGAAASALLGALMIQWIRSSSRVKEDAAMGMVLSVFFGLGIMLLTWVNRMPGGNQSGLDSFIFGQAASMVRRDVYTMAIVAMLIIVAALVAYKEWKLYLFDPAFAKGLGLSRSVMNGMYTLLLVVVIVIGIQAVGVILMAALLIMPSVSARYWTHSFGWMMVLSALFGGAAGMAGTWISTLGKGWPTGPFIVIAAAVLFVVSLAFGLRKGLLVAAWQQRAQRKRLRASNLQANAVQRGGLRMSYSGWILLTASLVGLSCGLIGCLLILRRMAMMADAISHTVLLGIVIAYLITRELSGGHMLIGATLAGLLTAVLVQWLHTRGVQQEASIGIVFTTLFAIGVVLIATKVGNAHLDVQHALMGEITFIPWERVEVPGIGAIPEAVLMLVIVLTVVLAIILAFYKEWKITSFDPALAASLGLPVVFMHYLFMAMVSMTTVAAFDAVGAIMVVAMLITPAASAYLWTDRLAVMLALSGGIGVLSAFLGYAIAAWLDTSISGSMAFATGILFMISFIGSPKYGMLARWMKPAEAAESPPHV</sequence>
<dbReference type="InterPro" id="IPR037294">
    <property type="entry name" value="ABC_BtuC-like"/>
</dbReference>
<feature type="transmembrane region" description="Helical" evidence="9">
    <location>
        <begin position="64"/>
        <end position="83"/>
    </location>
</feature>
<feature type="transmembrane region" description="Helical" evidence="9">
    <location>
        <begin position="536"/>
        <end position="558"/>
    </location>
</feature>
<feature type="transmembrane region" description="Helical" evidence="9">
    <location>
        <begin position="95"/>
        <end position="113"/>
    </location>
</feature>
<evidence type="ECO:0000256" key="4">
    <source>
        <dbReference type="ARBA" id="ARBA00022475"/>
    </source>
</evidence>
<dbReference type="GO" id="GO:0010043">
    <property type="term" value="P:response to zinc ion"/>
    <property type="evidence" value="ECO:0007669"/>
    <property type="project" value="TreeGrafter"/>
</dbReference>
<gene>
    <name evidence="10" type="ORF">XYCOK13_15480</name>
</gene>
<feature type="transmembrane region" description="Helical" evidence="9">
    <location>
        <begin position="449"/>
        <end position="468"/>
    </location>
</feature>
<feature type="transmembrane region" description="Helical" evidence="9">
    <location>
        <begin position="480"/>
        <end position="499"/>
    </location>
</feature>
<keyword evidence="7 9" id="KW-0472">Membrane</keyword>
<evidence type="ECO:0000256" key="8">
    <source>
        <dbReference type="RuleBase" id="RU003943"/>
    </source>
</evidence>
<evidence type="ECO:0000313" key="11">
    <source>
        <dbReference type="Proteomes" id="UP000677918"/>
    </source>
</evidence>
<feature type="transmembrane region" description="Helical" evidence="9">
    <location>
        <begin position="313"/>
        <end position="334"/>
    </location>
</feature>
<accession>A0A8J4H4G7</accession>
<keyword evidence="4" id="KW-1003">Cell membrane</keyword>
<feature type="transmembrane region" description="Helical" evidence="9">
    <location>
        <begin position="364"/>
        <end position="382"/>
    </location>
</feature>
<dbReference type="CDD" id="cd06550">
    <property type="entry name" value="TM_ABC_iron-siderophores_like"/>
    <property type="match status" value="2"/>
</dbReference>
<reference evidence="10" key="1">
    <citation type="submission" date="2021-04" db="EMBL/GenBank/DDBJ databases">
        <title>Draft genome sequence of Xylanibacillus composti strain K13.</title>
        <authorList>
            <person name="Uke A."/>
            <person name="Chhe C."/>
            <person name="Baramee S."/>
            <person name="Kosugi A."/>
        </authorList>
    </citation>
    <scope>NUCLEOTIDE SEQUENCE</scope>
    <source>
        <strain evidence="10">K13</strain>
    </source>
</reference>
<comment type="subcellular location">
    <subcellularLocation>
        <location evidence="1 8">Cell membrane</location>
        <topology evidence="1 8">Multi-pass membrane protein</topology>
    </subcellularLocation>
</comment>
<organism evidence="10 11">
    <name type="scientific">Xylanibacillus composti</name>
    <dbReference type="NCBI Taxonomy" id="1572762"/>
    <lineage>
        <taxon>Bacteria</taxon>
        <taxon>Bacillati</taxon>
        <taxon>Bacillota</taxon>
        <taxon>Bacilli</taxon>
        <taxon>Bacillales</taxon>
        <taxon>Paenibacillaceae</taxon>
        <taxon>Xylanibacillus</taxon>
    </lineage>
</organism>
<feature type="transmembrane region" description="Helical" evidence="9">
    <location>
        <begin position="41"/>
        <end position="58"/>
    </location>
</feature>
<dbReference type="PANTHER" id="PTHR30477:SF8">
    <property type="entry name" value="METAL TRANSPORT SYSTEM MEMBRANE PROTEIN CT_070-RELATED"/>
    <property type="match status" value="1"/>
</dbReference>
<evidence type="ECO:0000256" key="6">
    <source>
        <dbReference type="ARBA" id="ARBA00022989"/>
    </source>
</evidence>
<dbReference type="Gene3D" id="1.10.3470.10">
    <property type="entry name" value="ABC transporter involved in vitamin B12 uptake, BtuC"/>
    <property type="match status" value="2"/>
</dbReference>
<feature type="transmembrane region" description="Helical" evidence="9">
    <location>
        <begin position="140"/>
        <end position="158"/>
    </location>
</feature>
<dbReference type="Proteomes" id="UP000677918">
    <property type="component" value="Unassembled WGS sequence"/>
</dbReference>
<comment type="caution">
    <text evidence="10">The sequence shown here is derived from an EMBL/GenBank/DDBJ whole genome shotgun (WGS) entry which is preliminary data.</text>
</comment>
<name>A0A8J4H4G7_9BACL</name>
<feature type="transmembrane region" description="Helical" evidence="9">
    <location>
        <begin position="505"/>
        <end position="529"/>
    </location>
</feature>
<proteinExistence type="inferred from homology"/>
<evidence type="ECO:0000256" key="9">
    <source>
        <dbReference type="SAM" id="Phobius"/>
    </source>
</evidence>
<dbReference type="SUPFAM" id="SSF81345">
    <property type="entry name" value="ABC transporter involved in vitamin B12 uptake, BtuC"/>
    <property type="match status" value="2"/>
</dbReference>
<feature type="transmembrane region" description="Helical" evidence="9">
    <location>
        <begin position="223"/>
        <end position="244"/>
    </location>
</feature>
<keyword evidence="11" id="KW-1185">Reference proteome</keyword>
<keyword evidence="6 9" id="KW-1133">Transmembrane helix</keyword>
<feature type="transmembrane region" description="Helical" evidence="9">
    <location>
        <begin position="187"/>
        <end position="211"/>
    </location>
</feature>
<dbReference type="AlphaFoldDB" id="A0A8J4H4G7"/>
<evidence type="ECO:0000256" key="5">
    <source>
        <dbReference type="ARBA" id="ARBA00022692"/>
    </source>
</evidence>
<evidence type="ECO:0000313" key="10">
    <source>
        <dbReference type="EMBL" id="GIQ68724.1"/>
    </source>
</evidence>
<feature type="transmembrane region" description="Helical" evidence="9">
    <location>
        <begin position="394"/>
        <end position="412"/>
    </location>
</feature>
<feature type="transmembrane region" description="Helical" evidence="9">
    <location>
        <begin position="564"/>
        <end position="582"/>
    </location>
</feature>
<dbReference type="PANTHER" id="PTHR30477">
    <property type="entry name" value="ABC-TRANSPORTER METAL-BINDING PROTEIN"/>
    <property type="match status" value="1"/>
</dbReference>
<keyword evidence="3 8" id="KW-0813">Transport</keyword>
<evidence type="ECO:0000256" key="2">
    <source>
        <dbReference type="ARBA" id="ARBA00008034"/>
    </source>
</evidence>
<dbReference type="GO" id="GO:0055085">
    <property type="term" value="P:transmembrane transport"/>
    <property type="evidence" value="ECO:0007669"/>
    <property type="project" value="InterPro"/>
</dbReference>
<evidence type="ECO:0000256" key="3">
    <source>
        <dbReference type="ARBA" id="ARBA00022448"/>
    </source>
</evidence>
<evidence type="ECO:0008006" key="12">
    <source>
        <dbReference type="Google" id="ProtNLM"/>
    </source>
</evidence>
<feature type="transmembrane region" description="Helical" evidence="9">
    <location>
        <begin position="341"/>
        <end position="358"/>
    </location>
</feature>
<feature type="transmembrane region" description="Helical" evidence="9">
    <location>
        <begin position="256"/>
        <end position="273"/>
    </location>
</feature>
<keyword evidence="5 8" id="KW-0812">Transmembrane</keyword>
<dbReference type="GO" id="GO:0043190">
    <property type="term" value="C:ATP-binding cassette (ABC) transporter complex"/>
    <property type="evidence" value="ECO:0007669"/>
    <property type="project" value="InterPro"/>
</dbReference>
<evidence type="ECO:0000256" key="1">
    <source>
        <dbReference type="ARBA" id="ARBA00004651"/>
    </source>
</evidence>
<dbReference type="EMBL" id="BOVK01000018">
    <property type="protein sequence ID" value="GIQ68724.1"/>
    <property type="molecule type" value="Genomic_DNA"/>
</dbReference>
<dbReference type="Pfam" id="PF00950">
    <property type="entry name" value="ABC-3"/>
    <property type="match status" value="2"/>
</dbReference>
<comment type="similarity">
    <text evidence="2 8">Belongs to the ABC-3 integral membrane protein family.</text>
</comment>
<dbReference type="InterPro" id="IPR001626">
    <property type="entry name" value="ABC_TroCD"/>
</dbReference>
<feature type="transmembrane region" description="Helical" evidence="9">
    <location>
        <begin position="12"/>
        <end position="32"/>
    </location>
</feature>